<dbReference type="AlphaFoldDB" id="A0A3N9UIC0"/>
<proteinExistence type="predicted"/>
<keyword evidence="3" id="KW-0378">Hydrolase</keyword>
<dbReference type="OrthoDB" id="2081028at2"/>
<sequence>MLGATNFFIRHALNFLFSFSIYILTIVNFDLGAVVVPILTILTYIVSNSTIKMIQKSKKAKELKLSRSEFKHIESQIKQAKSHINSLTQQYVRVRSIRSFKLLNEMTKLSRRIVNIVQSNPQKFYNVEDFFYAHLPSAVHLTQNYTMLSQQQIKDTEVHLALEDTRKTLKDLHVTMEDDLKSALESDIENLKIELDFVKLENEKRRKQLELRGEER</sequence>
<evidence type="ECO:0000313" key="3">
    <source>
        <dbReference type="EMBL" id="RQW75800.1"/>
    </source>
</evidence>
<keyword evidence="2" id="KW-0812">Transmembrane</keyword>
<evidence type="ECO:0000256" key="2">
    <source>
        <dbReference type="SAM" id="Phobius"/>
    </source>
</evidence>
<organism evidence="3 4">
    <name type="scientific">Lysinibacillus composti</name>
    <dbReference type="NCBI Taxonomy" id="720633"/>
    <lineage>
        <taxon>Bacteria</taxon>
        <taxon>Bacillati</taxon>
        <taxon>Bacillota</taxon>
        <taxon>Bacilli</taxon>
        <taxon>Bacillales</taxon>
        <taxon>Bacillaceae</taxon>
        <taxon>Lysinibacillus</taxon>
    </lineage>
</organism>
<dbReference type="InterPro" id="IPR018770">
    <property type="entry name" value="ChloroindolylP_hydrolase"/>
</dbReference>
<dbReference type="GO" id="GO:0016787">
    <property type="term" value="F:hydrolase activity"/>
    <property type="evidence" value="ECO:0007669"/>
    <property type="project" value="UniProtKB-KW"/>
</dbReference>
<evidence type="ECO:0000256" key="1">
    <source>
        <dbReference type="SAM" id="Coils"/>
    </source>
</evidence>
<reference evidence="3 4" key="1">
    <citation type="journal article" date="2013" name="J. Microbiol.">
        <title>Lysinibacillus chungkukjangi sp. nov., isolated from Chungkukjang, Korean fermented soybean food.</title>
        <authorList>
            <person name="Kim S.J."/>
            <person name="Jang Y.H."/>
            <person name="Hamada M."/>
            <person name="Ahn J.H."/>
            <person name="Weon H.Y."/>
            <person name="Suzuki K."/>
            <person name="Whang K.S."/>
            <person name="Kwon S.W."/>
        </authorList>
    </citation>
    <scope>NUCLEOTIDE SEQUENCE [LARGE SCALE GENOMIC DNA]</scope>
    <source>
        <strain evidence="3 4">MCCC 1A12701</strain>
    </source>
</reference>
<comment type="caution">
    <text evidence="3">The sequence shown here is derived from an EMBL/GenBank/DDBJ whole genome shotgun (WGS) entry which is preliminary data.</text>
</comment>
<dbReference type="Pfam" id="PF10112">
    <property type="entry name" value="Halogen_Hydrol"/>
    <property type="match status" value="1"/>
</dbReference>
<keyword evidence="2" id="KW-1133">Transmembrane helix</keyword>
<gene>
    <name evidence="3" type="ORF">EBB45_04055</name>
</gene>
<dbReference type="Proteomes" id="UP000274033">
    <property type="component" value="Unassembled WGS sequence"/>
</dbReference>
<dbReference type="EMBL" id="RRCT01000002">
    <property type="protein sequence ID" value="RQW75800.1"/>
    <property type="molecule type" value="Genomic_DNA"/>
</dbReference>
<feature type="transmembrane region" description="Helical" evidence="2">
    <location>
        <begin position="31"/>
        <end position="51"/>
    </location>
</feature>
<evidence type="ECO:0000313" key="4">
    <source>
        <dbReference type="Proteomes" id="UP000274033"/>
    </source>
</evidence>
<feature type="coiled-coil region" evidence="1">
    <location>
        <begin position="181"/>
        <end position="208"/>
    </location>
</feature>
<accession>A0A3N9UIC0</accession>
<keyword evidence="4" id="KW-1185">Reference proteome</keyword>
<keyword evidence="2" id="KW-0472">Membrane</keyword>
<dbReference type="RefSeq" id="WP_124762904.1">
    <property type="nucleotide sequence ID" value="NZ_JAFBDY010000002.1"/>
</dbReference>
<name>A0A3N9UIC0_9BACI</name>
<feature type="transmembrane region" description="Helical" evidence="2">
    <location>
        <begin position="7"/>
        <end position="25"/>
    </location>
</feature>
<keyword evidence="1" id="KW-0175">Coiled coil</keyword>
<protein>
    <submittedName>
        <fullName evidence="3">5-bromo-4-chloroindolyl phosphate hydrolase</fullName>
    </submittedName>
</protein>